<dbReference type="Proteomes" id="UP001500975">
    <property type="component" value="Unassembled WGS sequence"/>
</dbReference>
<evidence type="ECO:0000259" key="1">
    <source>
        <dbReference type="Pfam" id="PF13460"/>
    </source>
</evidence>
<dbReference type="Pfam" id="PF13460">
    <property type="entry name" value="NAD_binding_10"/>
    <property type="match status" value="1"/>
</dbReference>
<reference evidence="3" key="1">
    <citation type="journal article" date="2019" name="Int. J. Syst. Evol. Microbiol.">
        <title>The Global Catalogue of Microorganisms (GCM) 10K type strain sequencing project: providing services to taxonomists for standard genome sequencing and annotation.</title>
        <authorList>
            <consortium name="The Broad Institute Genomics Platform"/>
            <consortium name="The Broad Institute Genome Sequencing Center for Infectious Disease"/>
            <person name="Wu L."/>
            <person name="Ma J."/>
        </authorList>
    </citation>
    <scope>NUCLEOTIDE SEQUENCE [LARGE SCALE GENOMIC DNA]</scope>
    <source>
        <strain evidence="3">JCM 17804</strain>
    </source>
</reference>
<name>A0ABP8HM13_9BURK</name>
<dbReference type="RefSeq" id="WP_345537758.1">
    <property type="nucleotide sequence ID" value="NZ_BAABGJ010000019.1"/>
</dbReference>
<keyword evidence="3" id="KW-1185">Reference proteome</keyword>
<accession>A0ABP8HM13</accession>
<dbReference type="Gene3D" id="3.40.50.720">
    <property type="entry name" value="NAD(P)-binding Rossmann-like Domain"/>
    <property type="match status" value="1"/>
</dbReference>
<evidence type="ECO:0000313" key="2">
    <source>
        <dbReference type="EMBL" id="GAA4341052.1"/>
    </source>
</evidence>
<sequence length="257" mass="26309">MKVVIIGGSGLIGKKLSALLRLAGHEVVSASPSSGVNAVTGEGLDQALAGAQVVVDVSNSPSFEDEAVMRFFQDSTRNLLASAARAGVGHLVALSVVGADRHPDNGYLSAKAAQESLIRGGGVPYTLLRATQFFEFLLPIADAGTRGSTVRVSSAVFQPVAADDVAAALADIVGQAPLNGTCEVGGPERAGLDVLVRRVLQARKDARTVEGDADEPYFGSRIGDDSLAAGDKARIGRISLGSWLAAQAVGDTMAIGE</sequence>
<dbReference type="InterPro" id="IPR036291">
    <property type="entry name" value="NAD(P)-bd_dom_sf"/>
</dbReference>
<evidence type="ECO:0000313" key="3">
    <source>
        <dbReference type="Proteomes" id="UP001500975"/>
    </source>
</evidence>
<protein>
    <submittedName>
        <fullName evidence="2">SDR family oxidoreductase</fullName>
    </submittedName>
</protein>
<dbReference type="EMBL" id="BAABGJ010000019">
    <property type="protein sequence ID" value="GAA4341052.1"/>
    <property type="molecule type" value="Genomic_DNA"/>
</dbReference>
<feature type="domain" description="NAD(P)-binding" evidence="1">
    <location>
        <begin position="38"/>
        <end position="173"/>
    </location>
</feature>
<dbReference type="InterPro" id="IPR016040">
    <property type="entry name" value="NAD(P)-bd_dom"/>
</dbReference>
<comment type="caution">
    <text evidence="2">The sequence shown here is derived from an EMBL/GenBank/DDBJ whole genome shotgun (WGS) entry which is preliminary data.</text>
</comment>
<dbReference type="SUPFAM" id="SSF51735">
    <property type="entry name" value="NAD(P)-binding Rossmann-fold domains"/>
    <property type="match status" value="1"/>
</dbReference>
<proteinExistence type="predicted"/>
<organism evidence="2 3">
    <name type="scientific">Variovorax defluvii</name>
    <dbReference type="NCBI Taxonomy" id="913761"/>
    <lineage>
        <taxon>Bacteria</taxon>
        <taxon>Pseudomonadati</taxon>
        <taxon>Pseudomonadota</taxon>
        <taxon>Betaproteobacteria</taxon>
        <taxon>Burkholderiales</taxon>
        <taxon>Comamonadaceae</taxon>
        <taxon>Variovorax</taxon>
    </lineage>
</organism>
<gene>
    <name evidence="2" type="ORF">GCM10023165_21420</name>
</gene>